<sequence length="562" mass="61073">MKKQLFFVFLLGGCTLWAQSPGGVSSNLQIWVKADAGTGTTTDNTQVSIWENQKVGGVNGVANQGMPGYYADPGVGARPIYRAATSIPSFNFNPAIQIVSTDGYRSGYKFPSGFPDNTTTSLTSYTHLSRTAPTVYRTVFVMNGTAQSSNTSEIAGIWQSPFFGTQTNRPEFYNEKEYGDVYFGTETISTVGSNVPSIQSYYNKEVGGSMKYFFDNNGLAYGEPSNSVASAKNYPGLVLLMDNDGGSGSTSLAGDRIGEFILYSDTQTPEERQRVNSYLAIKYGVTLSQPQNYLGSDQSVTWNSAINTAFNHNIFGMAKDDTSVLSQVVSSSINEENNIMLTVATTNDFISSNANPGRAAFSQDKTFLVMGDNNVQDLTLINFGTGVGKIIQRSWLAQKTNDTGSVWLQTDFSRYMDIVSTDKVFMMIADDPGFTQNVKMISATSFVDGKAVFNYSFPANAYFTFGINLQTYCTKDPATGTPDAYTKIGISGYTNVQNGWPGSVPNGFMALESKDKGLVITRTTSASIALPVEGMLIYDTSDKCFKLYNGTSWNCITKSCNN</sequence>
<feature type="chain" id="PRO_5016292757" description="DUF8202 domain-containing protein" evidence="1">
    <location>
        <begin position="19"/>
        <end position="562"/>
    </location>
</feature>
<reference evidence="3 4" key="1">
    <citation type="submission" date="2018-04" db="EMBL/GenBank/DDBJ databases">
        <title>Draft Genome Sequence of Phosphate-Solubilizing Chryseobacterium sp. ISE14 that is a Biocontrol and Plant Growth-Promoting Rhizobacterium Isolated from Cucumber.</title>
        <authorList>
            <person name="Jeong J.-J."/>
            <person name="Sang M.K."/>
            <person name="Choi I.-G."/>
            <person name="Kim K.D."/>
        </authorList>
    </citation>
    <scope>NUCLEOTIDE SEQUENCE [LARGE SCALE GENOMIC DNA]</scope>
    <source>
        <strain evidence="3 4">ISE14</strain>
    </source>
</reference>
<evidence type="ECO:0000256" key="1">
    <source>
        <dbReference type="SAM" id="SignalP"/>
    </source>
</evidence>
<feature type="domain" description="DUF8202" evidence="2">
    <location>
        <begin position="271"/>
        <end position="446"/>
    </location>
</feature>
<accession>A0A316XDR1</accession>
<dbReference type="Pfam" id="PF26628">
    <property type="entry name" value="DUF8202"/>
    <property type="match status" value="1"/>
</dbReference>
<keyword evidence="1" id="KW-0732">Signal</keyword>
<dbReference type="OrthoDB" id="2582440at2"/>
<comment type="caution">
    <text evidence="3">The sequence shown here is derived from an EMBL/GenBank/DDBJ whole genome shotgun (WGS) entry which is preliminary data.</text>
</comment>
<protein>
    <recommendedName>
        <fullName evidence="2">DUF8202 domain-containing protein</fullName>
    </recommendedName>
</protein>
<evidence type="ECO:0000313" key="4">
    <source>
        <dbReference type="Proteomes" id="UP000236594"/>
    </source>
</evidence>
<dbReference type="RefSeq" id="WP_109709953.1">
    <property type="nucleotide sequence ID" value="NZ_PPED02000001.1"/>
</dbReference>
<proteinExistence type="predicted"/>
<name>A0A316XDR1_9FLAO</name>
<organism evidence="3 4">
    <name type="scientific">Chryseobacterium phosphatilyticum</name>
    <dbReference type="NCBI Taxonomy" id="475075"/>
    <lineage>
        <taxon>Bacteria</taxon>
        <taxon>Pseudomonadati</taxon>
        <taxon>Bacteroidota</taxon>
        <taxon>Flavobacteriia</taxon>
        <taxon>Flavobacteriales</taxon>
        <taxon>Weeksellaceae</taxon>
        <taxon>Chryseobacterium group</taxon>
        <taxon>Chryseobacterium</taxon>
    </lineage>
</organism>
<dbReference type="Proteomes" id="UP000236594">
    <property type="component" value="Unassembled WGS sequence"/>
</dbReference>
<gene>
    <name evidence="3" type="ORF">C1631_001475</name>
</gene>
<dbReference type="AlphaFoldDB" id="A0A316XDR1"/>
<dbReference type="InterPro" id="IPR058515">
    <property type="entry name" value="DUF8202"/>
</dbReference>
<evidence type="ECO:0000259" key="2">
    <source>
        <dbReference type="Pfam" id="PF26628"/>
    </source>
</evidence>
<feature type="signal peptide" evidence="1">
    <location>
        <begin position="1"/>
        <end position="18"/>
    </location>
</feature>
<evidence type="ECO:0000313" key="3">
    <source>
        <dbReference type="EMBL" id="PWN71319.1"/>
    </source>
</evidence>
<dbReference type="EMBL" id="PPED02000001">
    <property type="protein sequence ID" value="PWN71319.1"/>
    <property type="molecule type" value="Genomic_DNA"/>
</dbReference>
<keyword evidence="4" id="KW-1185">Reference proteome</keyword>